<feature type="region of interest" description="Disordered" evidence="1">
    <location>
        <begin position="1"/>
        <end position="25"/>
    </location>
</feature>
<dbReference type="AlphaFoldDB" id="A0A2L0H2M1"/>
<organism evidence="2 3">
    <name type="scientific">Rhizobium fredii</name>
    <name type="common">Sinorhizobium fredii</name>
    <dbReference type="NCBI Taxonomy" id="380"/>
    <lineage>
        <taxon>Bacteria</taxon>
        <taxon>Pseudomonadati</taxon>
        <taxon>Pseudomonadota</taxon>
        <taxon>Alphaproteobacteria</taxon>
        <taxon>Hyphomicrobiales</taxon>
        <taxon>Rhizobiaceae</taxon>
        <taxon>Sinorhizobium/Ensifer group</taxon>
        <taxon>Sinorhizobium</taxon>
    </lineage>
</organism>
<sequence length="122" mass="13407">MFDRNARSGSAKRHPISHSRCSDPDEIASHNLCRGDEPACKTCCNAMGRDCALRTSATLHCDRAGIHAAEMIRDIISKAACKEIVHAVCRQLRRRYFAEADPHIYAVTATRRSGASAQPSLL</sequence>
<gene>
    <name evidence="2" type="ORF">NXT3_CH01106</name>
</gene>
<dbReference type="Proteomes" id="UP000239340">
    <property type="component" value="Chromosome"/>
</dbReference>
<accession>A0A2L0H2M1</accession>
<name>A0A2L0H2M1_RHIFR</name>
<evidence type="ECO:0000256" key="1">
    <source>
        <dbReference type="SAM" id="MobiDB-lite"/>
    </source>
</evidence>
<evidence type="ECO:0000313" key="2">
    <source>
        <dbReference type="EMBL" id="AUX75700.1"/>
    </source>
</evidence>
<proteinExistence type="predicted"/>
<evidence type="ECO:0000313" key="3">
    <source>
        <dbReference type="Proteomes" id="UP000239340"/>
    </source>
</evidence>
<reference evidence="2 3" key="1">
    <citation type="submission" date="2017-10" db="EMBL/GenBank/DDBJ databases">
        <title>Analysis of the genome sequences of Rhizobium populations associated to common bean (phaseolus vulgaris).</title>
        <authorList>
            <person name="Bustos P."/>
            <person name="Santamaria R.I."/>
            <person name="Miranda-Sanchez F."/>
            <person name="Perez-Carrascal O."/>
            <person name="Juarez S."/>
            <person name="Lozano L."/>
            <person name="Martinez-Flores I."/>
            <person name="Vinuesa P."/>
            <person name="Martinez-Romero E."/>
            <person name="Cevallos M.A."/>
            <person name="Romero D."/>
            <person name="Davila G."/>
            <person name="Gonzalez V."/>
        </authorList>
    </citation>
    <scope>NUCLEOTIDE SEQUENCE [LARGE SCALE GENOMIC DNA]</scope>
    <source>
        <strain evidence="2 3">NXT3</strain>
    </source>
</reference>
<dbReference type="EMBL" id="CP024307">
    <property type="protein sequence ID" value="AUX75700.1"/>
    <property type="molecule type" value="Genomic_DNA"/>
</dbReference>
<protein>
    <submittedName>
        <fullName evidence="2">Uncharacterized protein</fullName>
    </submittedName>
</protein>